<name>A0A0A9B3C0_ARUDO</name>
<evidence type="ECO:0000313" key="1">
    <source>
        <dbReference type="EMBL" id="JAD56598.1"/>
    </source>
</evidence>
<sequence length="27" mass="3080">MHACTRPLSCWWRPPKNALILGLTEGK</sequence>
<organism evidence="1">
    <name type="scientific">Arundo donax</name>
    <name type="common">Giant reed</name>
    <name type="synonym">Donax arundinaceus</name>
    <dbReference type="NCBI Taxonomy" id="35708"/>
    <lineage>
        <taxon>Eukaryota</taxon>
        <taxon>Viridiplantae</taxon>
        <taxon>Streptophyta</taxon>
        <taxon>Embryophyta</taxon>
        <taxon>Tracheophyta</taxon>
        <taxon>Spermatophyta</taxon>
        <taxon>Magnoliopsida</taxon>
        <taxon>Liliopsida</taxon>
        <taxon>Poales</taxon>
        <taxon>Poaceae</taxon>
        <taxon>PACMAD clade</taxon>
        <taxon>Arundinoideae</taxon>
        <taxon>Arundineae</taxon>
        <taxon>Arundo</taxon>
    </lineage>
</organism>
<accession>A0A0A9B3C0</accession>
<proteinExistence type="predicted"/>
<reference evidence="1" key="2">
    <citation type="journal article" date="2015" name="Data Brief">
        <title>Shoot transcriptome of the giant reed, Arundo donax.</title>
        <authorList>
            <person name="Barrero R.A."/>
            <person name="Guerrero F.D."/>
            <person name="Moolhuijzen P."/>
            <person name="Goolsby J.A."/>
            <person name="Tidwell J."/>
            <person name="Bellgard S.E."/>
            <person name="Bellgard M.I."/>
        </authorList>
    </citation>
    <scope>NUCLEOTIDE SEQUENCE</scope>
    <source>
        <tissue evidence="1">Shoot tissue taken approximately 20 cm above the soil surface</tissue>
    </source>
</reference>
<dbReference type="AlphaFoldDB" id="A0A0A9B3C0"/>
<dbReference type="EMBL" id="GBRH01241297">
    <property type="protein sequence ID" value="JAD56598.1"/>
    <property type="molecule type" value="Transcribed_RNA"/>
</dbReference>
<protein>
    <submittedName>
        <fullName evidence="1">Uncharacterized protein</fullName>
    </submittedName>
</protein>
<reference evidence="1" key="1">
    <citation type="submission" date="2014-09" db="EMBL/GenBank/DDBJ databases">
        <authorList>
            <person name="Magalhaes I.L.F."/>
            <person name="Oliveira U."/>
            <person name="Santos F.R."/>
            <person name="Vidigal T.H.D.A."/>
            <person name="Brescovit A.D."/>
            <person name="Santos A.J."/>
        </authorList>
    </citation>
    <scope>NUCLEOTIDE SEQUENCE</scope>
    <source>
        <tissue evidence="1">Shoot tissue taken approximately 20 cm above the soil surface</tissue>
    </source>
</reference>